<dbReference type="SUPFAM" id="SSF48264">
    <property type="entry name" value="Cytochrome P450"/>
    <property type="match status" value="1"/>
</dbReference>
<keyword evidence="4 6" id="KW-0479">Metal-binding</keyword>
<dbReference type="GO" id="GO:0005506">
    <property type="term" value="F:iron ion binding"/>
    <property type="evidence" value="ECO:0007669"/>
    <property type="project" value="InterPro"/>
</dbReference>
<dbReference type="Gene3D" id="1.10.630.10">
    <property type="entry name" value="Cytochrome P450"/>
    <property type="match status" value="1"/>
</dbReference>
<evidence type="ECO:0000256" key="3">
    <source>
        <dbReference type="ARBA" id="ARBA00022617"/>
    </source>
</evidence>
<reference evidence="9" key="1">
    <citation type="submission" date="2014-12" db="EMBL/GenBank/DDBJ databases">
        <title>Genome Sequence of Valsa Canker Pathogens Uncovers a Specific Adaption of Colonization on Woody Bark.</title>
        <authorList>
            <person name="Yin Z."/>
            <person name="Liu H."/>
            <person name="Gao X."/>
            <person name="Li Z."/>
            <person name="Song N."/>
            <person name="Ke X."/>
            <person name="Dai Q."/>
            <person name="Wu Y."/>
            <person name="Sun Y."/>
            <person name="Xu J.-R."/>
            <person name="Kang Z.K."/>
            <person name="Wang L."/>
            <person name="Huang L."/>
        </authorList>
    </citation>
    <scope>NUCLEOTIDE SEQUENCE [LARGE SCALE GENOMIC DNA]</scope>
    <source>
        <strain evidence="9">SXYL134</strain>
    </source>
</reference>
<dbReference type="InterPro" id="IPR001128">
    <property type="entry name" value="Cyt_P450"/>
</dbReference>
<dbReference type="OrthoDB" id="3934656at2759"/>
<comment type="similarity">
    <text evidence="2">Belongs to the cytochrome P450 family.</text>
</comment>
<dbReference type="Pfam" id="PF00067">
    <property type="entry name" value="p450"/>
    <property type="match status" value="1"/>
</dbReference>
<evidence type="ECO:0000256" key="4">
    <source>
        <dbReference type="ARBA" id="ARBA00022723"/>
    </source>
</evidence>
<dbReference type="STRING" id="694573.A0A194URP8"/>
<evidence type="ECO:0000313" key="9">
    <source>
        <dbReference type="Proteomes" id="UP000078576"/>
    </source>
</evidence>
<dbReference type="GO" id="GO:0016705">
    <property type="term" value="F:oxidoreductase activity, acting on paired donors, with incorporation or reduction of molecular oxygen"/>
    <property type="evidence" value="ECO:0007669"/>
    <property type="project" value="InterPro"/>
</dbReference>
<dbReference type="InterPro" id="IPR017972">
    <property type="entry name" value="Cyt_P450_CS"/>
</dbReference>
<feature type="transmembrane region" description="Helical" evidence="7">
    <location>
        <begin position="12"/>
        <end position="33"/>
    </location>
</feature>
<dbReference type="PANTHER" id="PTHR24305">
    <property type="entry name" value="CYTOCHROME P450"/>
    <property type="match status" value="1"/>
</dbReference>
<proteinExistence type="inferred from homology"/>
<evidence type="ECO:0000313" key="8">
    <source>
        <dbReference type="EMBL" id="KUI54382.1"/>
    </source>
</evidence>
<accession>A0A194URP8</accession>
<evidence type="ECO:0000256" key="1">
    <source>
        <dbReference type="ARBA" id="ARBA00001971"/>
    </source>
</evidence>
<evidence type="ECO:0000256" key="2">
    <source>
        <dbReference type="ARBA" id="ARBA00010617"/>
    </source>
</evidence>
<feature type="binding site" description="axial binding residue" evidence="6">
    <location>
        <position position="468"/>
    </location>
    <ligand>
        <name>heme</name>
        <dbReference type="ChEBI" id="CHEBI:30413"/>
    </ligand>
    <ligandPart>
        <name>Fe</name>
        <dbReference type="ChEBI" id="CHEBI:18248"/>
    </ligandPart>
</feature>
<dbReference type="GO" id="GO:0004497">
    <property type="term" value="F:monooxygenase activity"/>
    <property type="evidence" value="ECO:0007669"/>
    <property type="project" value="InterPro"/>
</dbReference>
<protein>
    <submittedName>
        <fullName evidence="8">Pisatin demethylase</fullName>
    </submittedName>
</protein>
<name>A0A194URP8_CYTMA</name>
<keyword evidence="9" id="KW-1185">Reference proteome</keyword>
<organism evidence="8 9">
    <name type="scientific">Cytospora mali</name>
    <name type="common">Apple Valsa canker fungus</name>
    <name type="synonym">Valsa mali</name>
    <dbReference type="NCBI Taxonomy" id="578113"/>
    <lineage>
        <taxon>Eukaryota</taxon>
        <taxon>Fungi</taxon>
        <taxon>Dikarya</taxon>
        <taxon>Ascomycota</taxon>
        <taxon>Pezizomycotina</taxon>
        <taxon>Sordariomycetes</taxon>
        <taxon>Sordariomycetidae</taxon>
        <taxon>Diaporthales</taxon>
        <taxon>Cytosporaceae</taxon>
        <taxon>Cytospora</taxon>
    </lineage>
</organism>
<keyword evidence="7" id="KW-0472">Membrane</keyword>
<dbReference type="PRINTS" id="PR00385">
    <property type="entry name" value="P450"/>
</dbReference>
<keyword evidence="3 6" id="KW-0349">Heme</keyword>
<dbReference type="EMBL" id="KN714673">
    <property type="protein sequence ID" value="KUI54382.1"/>
    <property type="molecule type" value="Genomic_DNA"/>
</dbReference>
<comment type="cofactor">
    <cofactor evidence="1 6">
        <name>heme</name>
        <dbReference type="ChEBI" id="CHEBI:30413"/>
    </cofactor>
</comment>
<dbReference type="InterPro" id="IPR036396">
    <property type="entry name" value="Cyt_P450_sf"/>
</dbReference>
<dbReference type="PRINTS" id="PR00463">
    <property type="entry name" value="EP450I"/>
</dbReference>
<dbReference type="InterPro" id="IPR050121">
    <property type="entry name" value="Cytochrome_P450_monoxygenase"/>
</dbReference>
<dbReference type="PANTHER" id="PTHR24305:SF232">
    <property type="entry name" value="P450, PUTATIVE (EUROFUNG)-RELATED"/>
    <property type="match status" value="1"/>
</dbReference>
<keyword evidence="7" id="KW-1133">Transmembrane helix</keyword>
<keyword evidence="7" id="KW-0812">Transmembrane</keyword>
<dbReference type="Proteomes" id="UP000078576">
    <property type="component" value="Unassembled WGS sequence"/>
</dbReference>
<keyword evidence="5 6" id="KW-0408">Iron</keyword>
<sequence length="790" mass="86025">MVRLQILNTPAVATSYTVTAFTIIFVTGLYILYQCLFSSLAKFPGPFWAKLTKAYRIYIIIRGHSHRDYPSLHKKYGPVVRVAPRELSIADPQAFREIYRAGNNFLKSDTHDVLHGIRGAFDLASERDPSVHAGQRRMVAHAYSMGSVARLEPQLDRAIGALVSGLDGLQGGEAVDLGYWLQLFAFDAIGRVSFSRSHGFLEARDDRGMFARLHATLRSAAWIVHVGWLFRLHQRLAPVIGCWLAAASRDGLGHGYSYQFARQEITARKDLVAEERGRDGGACQDLLAHLLDVQARKGSSQMADASVASMLTTNLFNGPDTTTTALGAAVYLLIGHPLAYDRLMMELENIGSFNTGEKAGISGADTSVMSWQQVMSCPYLDAVLHEAMRLYPSSGQTLDRVVPAGGMSIGGRFVPAGTVVGTSAWAIHRASAIWGQDAEEFRPERWLGKEGEGLKSFFFAFGGGSRVCLGRNITLMELSKLLSSLLLRFRLELADDTELIEDCANVVLLRGLKVRVIPPAARPPPIKTTLPALLKSLPSSADAFLSHLQRCLATPSGVDTLLLFICYLSRFTGAALTRLSQTLLIRHTARELVALVFTLPPKTAVILETTTGGKNAPSRSAAVAQLAALLGKRLTNLGNLASETRTIARLWGLLAALVDWVQLITCGVFQVLENGAYLSGRGVLGWTPAQQGRAYVLGSKWLSVYTALELGRLLAELVAKGGRGQKEGEVSAKEKEEMDALRRSMAINLAWAPLTLHWSTEKGFLSDLVVGAGGCIPGVLQMRKLWRDTA</sequence>
<dbReference type="AlphaFoldDB" id="A0A194URP8"/>
<dbReference type="GO" id="GO:0020037">
    <property type="term" value="F:heme binding"/>
    <property type="evidence" value="ECO:0007669"/>
    <property type="project" value="InterPro"/>
</dbReference>
<dbReference type="InterPro" id="IPR002401">
    <property type="entry name" value="Cyt_P450_E_grp-I"/>
</dbReference>
<gene>
    <name evidence="8" type="ORF">VP1G_01796</name>
</gene>
<evidence type="ECO:0000256" key="6">
    <source>
        <dbReference type="PIRSR" id="PIRSR602401-1"/>
    </source>
</evidence>
<dbReference type="PROSITE" id="PS00086">
    <property type="entry name" value="CYTOCHROME_P450"/>
    <property type="match status" value="1"/>
</dbReference>
<evidence type="ECO:0000256" key="7">
    <source>
        <dbReference type="SAM" id="Phobius"/>
    </source>
</evidence>
<evidence type="ECO:0000256" key="5">
    <source>
        <dbReference type="ARBA" id="ARBA00023004"/>
    </source>
</evidence>